<dbReference type="InterPro" id="IPR036179">
    <property type="entry name" value="Ig-like_dom_sf"/>
</dbReference>
<gene>
    <name evidence="6" type="ORF">O3P69_020660</name>
</gene>
<accession>A0AAW0TR60</accession>
<feature type="domain" description="Ig-like" evidence="5">
    <location>
        <begin position="353"/>
        <end position="450"/>
    </location>
</feature>
<dbReference type="InterPro" id="IPR013783">
    <property type="entry name" value="Ig-like_fold"/>
</dbReference>
<dbReference type="GO" id="GO:0016020">
    <property type="term" value="C:membrane"/>
    <property type="evidence" value="ECO:0007669"/>
    <property type="project" value="UniProtKB-SubCell"/>
</dbReference>
<feature type="domain" description="Ig-like" evidence="5">
    <location>
        <begin position="667"/>
        <end position="732"/>
    </location>
</feature>
<evidence type="ECO:0000256" key="1">
    <source>
        <dbReference type="ARBA" id="ARBA00004167"/>
    </source>
</evidence>
<dbReference type="SUPFAM" id="SSF48726">
    <property type="entry name" value="Immunoglobulin"/>
    <property type="match status" value="5"/>
</dbReference>
<keyword evidence="2" id="KW-0472">Membrane</keyword>
<proteinExistence type="predicted"/>
<evidence type="ECO:0000313" key="6">
    <source>
        <dbReference type="EMBL" id="KAK8388847.1"/>
    </source>
</evidence>
<evidence type="ECO:0000313" key="7">
    <source>
        <dbReference type="Proteomes" id="UP001487740"/>
    </source>
</evidence>
<dbReference type="InterPro" id="IPR007110">
    <property type="entry name" value="Ig-like_dom"/>
</dbReference>
<feature type="domain" description="Ig-like" evidence="5">
    <location>
        <begin position="239"/>
        <end position="348"/>
    </location>
</feature>
<evidence type="ECO:0000256" key="2">
    <source>
        <dbReference type="ARBA" id="ARBA00023136"/>
    </source>
</evidence>
<dbReference type="CDD" id="cd00096">
    <property type="entry name" value="Ig"/>
    <property type="match status" value="2"/>
</dbReference>
<dbReference type="InterPro" id="IPR003599">
    <property type="entry name" value="Ig_sub"/>
</dbReference>
<feature type="region of interest" description="Disordered" evidence="4">
    <location>
        <begin position="1"/>
        <end position="30"/>
    </location>
</feature>
<dbReference type="Proteomes" id="UP001487740">
    <property type="component" value="Unassembled WGS sequence"/>
</dbReference>
<dbReference type="InterPro" id="IPR013162">
    <property type="entry name" value="CD80_C2-set"/>
</dbReference>
<sequence length="797" mass="86898">MCRRAPASVRCSHGYQTPGEAKTSCENPRRVTLIPPRAGREAQPANNEAPIPDIQSAVGHCSSQLTKFPAVSRKRSWLRRSDSGGGRRNGWEERPGEGEVGRVGGRAAENGEPVLRSDVRYTFSPISKDMAAGELEKAVKDVIYRGDVPASPGDPRSCLTNVNKQKQLVPQAATGVKSCSALREAERRGEHEIAAAQGDSGGGVVRAGDSSQPRIAVISRVNLGLAIVGRELWPCLEGPLMNVTAVMEGEVLLPCDVATSIEGDLPIMMMFYRNESGTPIYTVDIRGRRPIQAKHKPVTILKDRAKFDMTPGNSGLRIRTVWSSDDGLYRCRVDFKDSPTRNSRIRLTVIVPPDSVRIVDINGNEKSSTIGPYVLGMTLTLKCIATGGRPPPKLTWWAGHKEVRGEVKVTSSEVINTLTIPSLQRHHLHQSFICHANNSDLAVPVTAAVTVDMTLPPMSIRLLGVDGPVSAGVGVTLVCMVVGARPEPTVTWWLDGRPLTARDERMLQNNVTESHLVLVATPEDQGRYLSCRAETPGLLQSSLEDGMKLVVHYVPKVTLSLDRHIKAEDVKEGLDVFFTCAADALPAPSAIHFYHNNNHISVNNTGGVLLFNTTLVLQKIDRYSSGSYSCRAVNTQGEGVSRPINLDVKYSPVCRTGQKWVYGIARNEMVHVSCQVDAHPKHVSFSWKFNNSAQTTDISEAHITSNLTLSTLTYTPKTKLDYGFLLCLATNSVGRQREPCVFKIFPAGPPDALKNCTVLNESTDAVQVSCEEGFDGGSLRASSWRCTRRRDTSSSLT</sequence>
<feature type="domain" description="Ig-like" evidence="5">
    <location>
        <begin position="456"/>
        <end position="544"/>
    </location>
</feature>
<comment type="caution">
    <text evidence="6">The sequence shown here is derived from an EMBL/GenBank/DDBJ whole genome shotgun (WGS) entry which is preliminary data.</text>
</comment>
<dbReference type="SMART" id="SM00408">
    <property type="entry name" value="IGc2"/>
    <property type="match status" value="2"/>
</dbReference>
<feature type="domain" description="Ig-like" evidence="5">
    <location>
        <begin position="555"/>
        <end position="647"/>
    </location>
</feature>
<keyword evidence="7" id="KW-1185">Reference proteome</keyword>
<feature type="compositionally biased region" description="Basic and acidic residues" evidence="4">
    <location>
        <begin position="89"/>
        <end position="100"/>
    </location>
</feature>
<dbReference type="Pfam" id="PF08205">
    <property type="entry name" value="C2-set_2"/>
    <property type="match status" value="1"/>
</dbReference>
<organism evidence="6 7">
    <name type="scientific">Scylla paramamosain</name>
    <name type="common">Mud crab</name>
    <dbReference type="NCBI Taxonomy" id="85552"/>
    <lineage>
        <taxon>Eukaryota</taxon>
        <taxon>Metazoa</taxon>
        <taxon>Ecdysozoa</taxon>
        <taxon>Arthropoda</taxon>
        <taxon>Crustacea</taxon>
        <taxon>Multicrustacea</taxon>
        <taxon>Malacostraca</taxon>
        <taxon>Eumalacostraca</taxon>
        <taxon>Eucarida</taxon>
        <taxon>Decapoda</taxon>
        <taxon>Pleocyemata</taxon>
        <taxon>Brachyura</taxon>
        <taxon>Eubrachyura</taxon>
        <taxon>Portunoidea</taxon>
        <taxon>Portunidae</taxon>
        <taxon>Portuninae</taxon>
        <taxon>Scylla</taxon>
    </lineage>
</organism>
<dbReference type="SMART" id="SM00409">
    <property type="entry name" value="IG"/>
    <property type="match status" value="4"/>
</dbReference>
<evidence type="ECO:0000256" key="3">
    <source>
        <dbReference type="ARBA" id="ARBA00023157"/>
    </source>
</evidence>
<dbReference type="PROSITE" id="PS50835">
    <property type="entry name" value="IG_LIKE"/>
    <property type="match status" value="5"/>
</dbReference>
<dbReference type="Gene3D" id="2.60.40.10">
    <property type="entry name" value="Immunoglobulins"/>
    <property type="match status" value="5"/>
</dbReference>
<dbReference type="Pfam" id="PF13927">
    <property type="entry name" value="Ig_3"/>
    <property type="match status" value="2"/>
</dbReference>
<evidence type="ECO:0000256" key="4">
    <source>
        <dbReference type="SAM" id="MobiDB-lite"/>
    </source>
</evidence>
<keyword evidence="3" id="KW-1015">Disulfide bond</keyword>
<dbReference type="AlphaFoldDB" id="A0AAW0TR60"/>
<dbReference type="PANTHER" id="PTHR23278:SF19">
    <property type="entry name" value="OBSCURIN"/>
    <property type="match status" value="1"/>
</dbReference>
<comment type="subcellular location">
    <subcellularLocation>
        <location evidence="1">Membrane</location>
        <topology evidence="1">Single-pass membrane protein</topology>
    </subcellularLocation>
</comment>
<evidence type="ECO:0000259" key="5">
    <source>
        <dbReference type="PROSITE" id="PS50835"/>
    </source>
</evidence>
<name>A0AAW0TR60_SCYPA</name>
<dbReference type="InterPro" id="IPR003598">
    <property type="entry name" value="Ig_sub2"/>
</dbReference>
<reference evidence="6 7" key="1">
    <citation type="submission" date="2023-03" db="EMBL/GenBank/DDBJ databases">
        <title>High-quality genome of Scylla paramamosain provides insights in environmental adaptation.</title>
        <authorList>
            <person name="Zhang L."/>
        </authorList>
    </citation>
    <scope>NUCLEOTIDE SEQUENCE [LARGE SCALE GENOMIC DNA]</scope>
    <source>
        <strain evidence="6">LZ_2023a</strain>
        <tissue evidence="6">Muscle</tissue>
    </source>
</reference>
<feature type="region of interest" description="Disordered" evidence="4">
    <location>
        <begin position="75"/>
        <end position="108"/>
    </location>
</feature>
<dbReference type="PANTHER" id="PTHR23278">
    <property type="entry name" value="SIDESTEP PROTEIN"/>
    <property type="match status" value="1"/>
</dbReference>
<protein>
    <recommendedName>
        <fullName evidence="5">Ig-like domain-containing protein</fullName>
    </recommendedName>
</protein>
<dbReference type="EMBL" id="JARAKH010000028">
    <property type="protein sequence ID" value="KAK8388847.1"/>
    <property type="molecule type" value="Genomic_DNA"/>
</dbReference>